<evidence type="ECO:0000256" key="4">
    <source>
        <dbReference type="ARBA" id="ARBA00023163"/>
    </source>
</evidence>
<dbReference type="GO" id="GO:0045944">
    <property type="term" value="P:positive regulation of transcription by RNA polymerase II"/>
    <property type="evidence" value="ECO:0007669"/>
    <property type="project" value="TreeGrafter"/>
</dbReference>
<dbReference type="CDD" id="cd12148">
    <property type="entry name" value="fungal_TF_MHR"/>
    <property type="match status" value="1"/>
</dbReference>
<dbReference type="PANTHER" id="PTHR47540:SF6">
    <property type="entry name" value="ZN(II)2CYS6 TRANSCRIPTION FACTOR (EUROFUNG)"/>
    <property type="match status" value="1"/>
</dbReference>
<evidence type="ECO:0000313" key="9">
    <source>
        <dbReference type="Proteomes" id="UP000249619"/>
    </source>
</evidence>
<dbReference type="STRING" id="183478.A0A364MVG9"/>
<evidence type="ECO:0000313" key="8">
    <source>
        <dbReference type="EMBL" id="RAR04426.1"/>
    </source>
</evidence>
<proteinExistence type="predicted"/>
<dbReference type="Pfam" id="PF04082">
    <property type="entry name" value="Fungal_trans"/>
    <property type="match status" value="1"/>
</dbReference>
<dbReference type="InterPro" id="IPR051711">
    <property type="entry name" value="Stress_Response_Reg"/>
</dbReference>
<dbReference type="EMBL" id="QGDH01000155">
    <property type="protein sequence ID" value="RAR04426.1"/>
    <property type="molecule type" value="Genomic_DNA"/>
</dbReference>
<gene>
    <name evidence="8" type="ORF">DDE83_007836</name>
</gene>
<keyword evidence="4" id="KW-0804">Transcription</keyword>
<evidence type="ECO:0000256" key="1">
    <source>
        <dbReference type="ARBA" id="ARBA00004123"/>
    </source>
</evidence>
<dbReference type="SMART" id="SM00906">
    <property type="entry name" value="Fungal_trans"/>
    <property type="match status" value="1"/>
</dbReference>
<dbReference type="InterPro" id="IPR007219">
    <property type="entry name" value="XnlR_reg_dom"/>
</dbReference>
<protein>
    <submittedName>
        <fullName evidence="8">C6 transcription factor</fullName>
    </submittedName>
</protein>
<dbReference type="AlphaFoldDB" id="A0A364MVG9"/>
<feature type="region of interest" description="Disordered" evidence="6">
    <location>
        <begin position="1"/>
        <end position="23"/>
    </location>
</feature>
<comment type="caution">
    <text evidence="8">The sequence shown here is derived from an EMBL/GenBank/DDBJ whole genome shotgun (WGS) entry which is preliminary data.</text>
</comment>
<sequence>MPPTTSPIRHSRGSSVQKRATKPVAEQYVEELLKEIERLRSSASDSARTAPPAEEVLDSSTAAHEAVRNPLLEEGPWFHAVSSEHVPIHVGEAADAAFATRFRQTLAVGNTKHLPRMSHVKDDSLMLLSGAPFSWPSPARARFLVKVALSTICQYYHIVRKSQVTRVLEEAIKNNGNGDRLVISFPGLAYFAQARKMISIPAERPQMDTIEVALLLVLFSFTVNRRHSAYIFASSACRLGLIMGMNMNIPEQQCSDRLVREHRVRLWWSAYTLDRACASKLGLPVSVADDDIMVDFPNGDGLDDAEEGDFGDTDYSLNSIKLSKLAARLTRAIYSRRNHHDSFSKRVQAMLKDLTKWMDALPAKFQIKENDASVPVHIVYIHLRFNQCCILATRPILLHVLRSHKQSWSDPTIDPKRNLPEGALALAETCIQCARHTYRILTDAWIHGTLATLDYFDTQYLFSATTILAISSLLRSPRSQSDGDNFQNAVELLRQLAQSGNYGAKEFVEHTDAMEQSMQLVSNTSFALVPPRQQPLADPESMLPPPSEAMTAGMALADPSLQYFLSESDLDLQALSNPSFGGLQTPYWWADGWGVGADV</sequence>
<evidence type="ECO:0000256" key="6">
    <source>
        <dbReference type="SAM" id="MobiDB-lite"/>
    </source>
</evidence>
<feature type="domain" description="Xylanolytic transcriptional activator regulatory" evidence="7">
    <location>
        <begin position="229"/>
        <end position="303"/>
    </location>
</feature>
<keyword evidence="2" id="KW-0805">Transcription regulation</keyword>
<reference evidence="9" key="1">
    <citation type="submission" date="2018-05" db="EMBL/GenBank/DDBJ databases">
        <title>Draft genome sequence of Stemphylium lycopersici strain CIDEFI 213.</title>
        <authorList>
            <person name="Medina R."/>
            <person name="Franco M.E.E."/>
            <person name="Lucentini C.G."/>
            <person name="Saparrat M.C.N."/>
            <person name="Balatti P.A."/>
        </authorList>
    </citation>
    <scope>NUCLEOTIDE SEQUENCE [LARGE SCALE GENOMIC DNA]</scope>
    <source>
        <strain evidence="9">CIDEFI 213</strain>
    </source>
</reference>
<evidence type="ECO:0000256" key="2">
    <source>
        <dbReference type="ARBA" id="ARBA00023015"/>
    </source>
</evidence>
<evidence type="ECO:0000256" key="5">
    <source>
        <dbReference type="ARBA" id="ARBA00023242"/>
    </source>
</evidence>
<dbReference type="GO" id="GO:0006351">
    <property type="term" value="P:DNA-templated transcription"/>
    <property type="evidence" value="ECO:0007669"/>
    <property type="project" value="InterPro"/>
</dbReference>
<evidence type="ECO:0000256" key="3">
    <source>
        <dbReference type="ARBA" id="ARBA00023125"/>
    </source>
</evidence>
<feature type="region of interest" description="Disordered" evidence="6">
    <location>
        <begin position="40"/>
        <end position="62"/>
    </location>
</feature>
<evidence type="ECO:0000259" key="7">
    <source>
        <dbReference type="SMART" id="SM00906"/>
    </source>
</evidence>
<dbReference type="Proteomes" id="UP000249619">
    <property type="component" value="Unassembled WGS sequence"/>
</dbReference>
<keyword evidence="5" id="KW-0539">Nucleus</keyword>
<dbReference type="PANTHER" id="PTHR47540">
    <property type="entry name" value="THIAMINE REPRESSIBLE GENES REGULATORY PROTEIN THI5"/>
    <property type="match status" value="1"/>
</dbReference>
<accession>A0A364MVG9</accession>
<name>A0A364MVG9_STELY</name>
<comment type="subcellular location">
    <subcellularLocation>
        <location evidence="1">Nucleus</location>
    </subcellularLocation>
</comment>
<dbReference type="GO" id="GO:0043565">
    <property type="term" value="F:sequence-specific DNA binding"/>
    <property type="evidence" value="ECO:0007669"/>
    <property type="project" value="TreeGrafter"/>
</dbReference>
<dbReference type="GO" id="GO:0005634">
    <property type="term" value="C:nucleus"/>
    <property type="evidence" value="ECO:0007669"/>
    <property type="project" value="UniProtKB-SubCell"/>
</dbReference>
<organism evidence="8 9">
    <name type="scientific">Stemphylium lycopersici</name>
    <name type="common">Tomato gray leaf spot disease fungus</name>
    <name type="synonym">Thyrospora lycopersici</name>
    <dbReference type="NCBI Taxonomy" id="183478"/>
    <lineage>
        <taxon>Eukaryota</taxon>
        <taxon>Fungi</taxon>
        <taxon>Dikarya</taxon>
        <taxon>Ascomycota</taxon>
        <taxon>Pezizomycotina</taxon>
        <taxon>Dothideomycetes</taxon>
        <taxon>Pleosporomycetidae</taxon>
        <taxon>Pleosporales</taxon>
        <taxon>Pleosporineae</taxon>
        <taxon>Pleosporaceae</taxon>
        <taxon>Stemphylium</taxon>
    </lineage>
</organism>
<dbReference type="GO" id="GO:0008270">
    <property type="term" value="F:zinc ion binding"/>
    <property type="evidence" value="ECO:0007669"/>
    <property type="project" value="InterPro"/>
</dbReference>
<keyword evidence="3" id="KW-0238">DNA-binding</keyword>
<keyword evidence="9" id="KW-1185">Reference proteome</keyword>